<accession>A0A963Z3M7</accession>
<evidence type="ECO:0000259" key="1">
    <source>
        <dbReference type="PROSITE" id="PS51186"/>
    </source>
</evidence>
<dbReference type="SUPFAM" id="SSF55729">
    <property type="entry name" value="Acyl-CoA N-acyltransferases (Nat)"/>
    <property type="match status" value="1"/>
</dbReference>
<proteinExistence type="predicted"/>
<dbReference type="AlphaFoldDB" id="A0A963Z3M7"/>
<protein>
    <submittedName>
        <fullName evidence="2">GNAT family N-acetyltransferase</fullName>
    </submittedName>
</protein>
<dbReference type="Gene3D" id="3.40.630.30">
    <property type="match status" value="1"/>
</dbReference>
<dbReference type="InterPro" id="IPR000182">
    <property type="entry name" value="GNAT_dom"/>
</dbReference>
<dbReference type="EMBL" id="JAESVA010000005">
    <property type="protein sequence ID" value="MCB8881994.1"/>
    <property type="molecule type" value="Genomic_DNA"/>
</dbReference>
<dbReference type="Proteomes" id="UP000721844">
    <property type="component" value="Unassembled WGS sequence"/>
</dbReference>
<dbReference type="GO" id="GO:0016747">
    <property type="term" value="F:acyltransferase activity, transferring groups other than amino-acyl groups"/>
    <property type="evidence" value="ECO:0007669"/>
    <property type="project" value="InterPro"/>
</dbReference>
<keyword evidence="3" id="KW-1185">Reference proteome</keyword>
<dbReference type="InterPro" id="IPR013653">
    <property type="entry name" value="GCN5-like_dom"/>
</dbReference>
<name>A0A963Z3M7_9PROT</name>
<dbReference type="CDD" id="cd04301">
    <property type="entry name" value="NAT_SF"/>
    <property type="match status" value="1"/>
</dbReference>
<dbReference type="Pfam" id="PF08445">
    <property type="entry name" value="FR47"/>
    <property type="match status" value="1"/>
</dbReference>
<feature type="domain" description="N-acetyltransferase" evidence="1">
    <location>
        <begin position="96"/>
        <end position="236"/>
    </location>
</feature>
<evidence type="ECO:0000313" key="3">
    <source>
        <dbReference type="Proteomes" id="UP000721844"/>
    </source>
</evidence>
<sequence>MSTAVQETTQDHPLLDNPIWQALNSRHRSFNRGTGQAARYPAGISRFAALERPDAAAFDDLATLVQPGETVAFFTAEPLDLPKGWEVLRARALDQMVCERLTGSAAPLTLPLETKDVGEMLALALATEPGPFSEGTIRMGRYFGFRSEDGRLAAMAGERLCLTGYSEISAVCTDPAFRGRGYAKALVVGLAAMALAEGNLPFLHVKTENGARGLYEALGFRLRRAIQLTVLSRKSA</sequence>
<evidence type="ECO:0000313" key="2">
    <source>
        <dbReference type="EMBL" id="MCB8881994.1"/>
    </source>
</evidence>
<gene>
    <name evidence="2" type="ORF">ACELLULO517_17250</name>
</gene>
<comment type="caution">
    <text evidence="2">The sequence shown here is derived from an EMBL/GenBank/DDBJ whole genome shotgun (WGS) entry which is preliminary data.</text>
</comment>
<organism evidence="2 3">
    <name type="scientific">Acidisoma cellulosilyticum</name>
    <dbReference type="NCBI Taxonomy" id="2802395"/>
    <lineage>
        <taxon>Bacteria</taxon>
        <taxon>Pseudomonadati</taxon>
        <taxon>Pseudomonadota</taxon>
        <taxon>Alphaproteobacteria</taxon>
        <taxon>Acetobacterales</taxon>
        <taxon>Acidocellaceae</taxon>
        <taxon>Acidisoma</taxon>
    </lineage>
</organism>
<reference evidence="2 3" key="1">
    <citation type="journal article" date="2021" name="Microorganisms">
        <title>Acidisoma silvae sp. nov. and Acidisomacellulosilytica sp. nov., Two Acidophilic Bacteria Isolated from Decaying Wood, Hydrolyzing Cellulose and Producing Poly-3-hydroxybutyrate.</title>
        <authorList>
            <person name="Mieszkin S."/>
            <person name="Pouder E."/>
            <person name="Uroz S."/>
            <person name="Simon-Colin C."/>
            <person name="Alain K."/>
        </authorList>
    </citation>
    <scope>NUCLEOTIDE SEQUENCE [LARGE SCALE GENOMIC DNA]</scope>
    <source>
        <strain evidence="2 3">HW T5.17</strain>
    </source>
</reference>
<dbReference type="PROSITE" id="PS51186">
    <property type="entry name" value="GNAT"/>
    <property type="match status" value="1"/>
</dbReference>
<dbReference type="InterPro" id="IPR016181">
    <property type="entry name" value="Acyl_CoA_acyltransferase"/>
</dbReference>
<dbReference type="RefSeq" id="WP_227308646.1">
    <property type="nucleotide sequence ID" value="NZ_JAESVA010000005.1"/>
</dbReference>